<dbReference type="Pfam" id="PF13358">
    <property type="entry name" value="DDE_3"/>
    <property type="match status" value="1"/>
</dbReference>
<dbReference type="InterPro" id="IPR012337">
    <property type="entry name" value="RNaseH-like_sf"/>
</dbReference>
<dbReference type="EMBL" id="JACDQQ010000606">
    <property type="protein sequence ID" value="MBA0084546.1"/>
    <property type="molecule type" value="Genomic_DNA"/>
</dbReference>
<evidence type="ECO:0000313" key="3">
    <source>
        <dbReference type="EMBL" id="MBA0084546.1"/>
    </source>
</evidence>
<dbReference type="SUPFAM" id="SSF46689">
    <property type="entry name" value="Homeodomain-like"/>
    <property type="match status" value="1"/>
</dbReference>
<dbReference type="NCBIfam" id="NF033545">
    <property type="entry name" value="transpos_IS630"/>
    <property type="match status" value="1"/>
</dbReference>
<evidence type="ECO:0000256" key="1">
    <source>
        <dbReference type="SAM" id="MobiDB-lite"/>
    </source>
</evidence>
<dbReference type="InterPro" id="IPR052702">
    <property type="entry name" value="MscS-like_channel"/>
</dbReference>
<protein>
    <submittedName>
        <fullName evidence="3">IS630 family transposase</fullName>
    </submittedName>
</protein>
<dbReference type="Proteomes" id="UP000567293">
    <property type="component" value="Unassembled WGS sequence"/>
</dbReference>
<reference evidence="3" key="1">
    <citation type="submission" date="2020-06" db="EMBL/GenBank/DDBJ databases">
        <title>Legume-microbial interactions unlock mineral nutrients during tropical forest succession.</title>
        <authorList>
            <person name="Epihov D.Z."/>
        </authorList>
    </citation>
    <scope>NUCLEOTIDE SEQUENCE [LARGE SCALE GENOMIC DNA]</scope>
    <source>
        <strain evidence="3">Pan2503</strain>
    </source>
</reference>
<gene>
    <name evidence="3" type="ORF">HRJ53_06095</name>
</gene>
<dbReference type="PANTHER" id="PTHR30347">
    <property type="entry name" value="POTASSIUM CHANNEL RELATED"/>
    <property type="match status" value="1"/>
</dbReference>
<organism evidence="3 4">
    <name type="scientific">Candidatus Acidiferrum panamense</name>
    <dbReference type="NCBI Taxonomy" id="2741543"/>
    <lineage>
        <taxon>Bacteria</taxon>
        <taxon>Pseudomonadati</taxon>
        <taxon>Acidobacteriota</taxon>
        <taxon>Terriglobia</taxon>
        <taxon>Candidatus Acidiferrales</taxon>
        <taxon>Candidatus Acidiferrum</taxon>
    </lineage>
</organism>
<dbReference type="Gene3D" id="3.30.420.10">
    <property type="entry name" value="Ribonuclease H-like superfamily/Ribonuclease H"/>
    <property type="match status" value="1"/>
</dbReference>
<feature type="region of interest" description="Disordered" evidence="1">
    <location>
        <begin position="74"/>
        <end position="95"/>
    </location>
</feature>
<evidence type="ECO:0000313" key="4">
    <source>
        <dbReference type="Proteomes" id="UP000567293"/>
    </source>
</evidence>
<dbReference type="SUPFAM" id="SSF53098">
    <property type="entry name" value="Ribonuclease H-like"/>
    <property type="match status" value="1"/>
</dbReference>
<dbReference type="Pfam" id="PF13565">
    <property type="entry name" value="HTH_32"/>
    <property type="match status" value="1"/>
</dbReference>
<proteinExistence type="predicted"/>
<accession>A0A7V8NNL8</accession>
<dbReference type="GO" id="GO:0003676">
    <property type="term" value="F:nucleic acid binding"/>
    <property type="evidence" value="ECO:0007669"/>
    <property type="project" value="InterPro"/>
</dbReference>
<keyword evidence="4" id="KW-1185">Reference proteome</keyword>
<evidence type="ECO:0000259" key="2">
    <source>
        <dbReference type="Pfam" id="PF13358"/>
    </source>
</evidence>
<feature type="domain" description="Tc1-like transposase DDE" evidence="2">
    <location>
        <begin position="173"/>
        <end position="318"/>
    </location>
</feature>
<name>A0A7V8NNL8_9BACT</name>
<sequence>MARTPAHIELTSEEETTLRHWTRQGTSEQRLVERARVVLLSHEGLTVEKIAERLDTRPARVSKWRQRFMQSRLEGLSDAPRSGKPNKYTEHTEERVLKTLDEPPPKGWSQWNGKLLAQRLRDVSEDHVWRILRRRGIQLQRRRSWCITTDPEFGPKAADVVGLYLNPPEKAVVVCVDEKPHIQALQRAQGYLRLPDGKAVNGFSHCYKRHGTTTLFAALDVATGQVKTGHYTRRRRREFLDFRNEIVAENPARTIHVILDNLNTHKPKRDRWLKLHPQVHLHYTPTYSSWLNQVECWFSILSRAALRGASFTSPRQLRDAIDAFVQSYNQTATPFEWTKAVVHPTGPKQLYSDLCK</sequence>
<dbReference type="InterPro" id="IPR047655">
    <property type="entry name" value="Transpos_IS630-like"/>
</dbReference>
<dbReference type="PANTHER" id="PTHR30347:SF1">
    <property type="entry name" value="MECHANOSENSITIVE CHANNEL MSCK"/>
    <property type="match status" value="1"/>
</dbReference>
<dbReference type="AlphaFoldDB" id="A0A7V8NNL8"/>
<dbReference type="InterPro" id="IPR036397">
    <property type="entry name" value="RNaseH_sf"/>
</dbReference>
<comment type="caution">
    <text evidence="3">The sequence shown here is derived from an EMBL/GenBank/DDBJ whole genome shotgun (WGS) entry which is preliminary data.</text>
</comment>
<dbReference type="InterPro" id="IPR038717">
    <property type="entry name" value="Tc1-like_DDE_dom"/>
</dbReference>
<dbReference type="InterPro" id="IPR009057">
    <property type="entry name" value="Homeodomain-like_sf"/>
</dbReference>